<keyword evidence="1" id="KW-1133">Transmembrane helix</keyword>
<evidence type="ECO:0000313" key="3">
    <source>
        <dbReference type="Proteomes" id="UP000316759"/>
    </source>
</evidence>
<protein>
    <submittedName>
        <fullName evidence="2">Uncharacterized protein</fullName>
    </submittedName>
</protein>
<evidence type="ECO:0000313" key="2">
    <source>
        <dbReference type="EMBL" id="TPP66986.1"/>
    </source>
</evidence>
<evidence type="ECO:0000256" key="1">
    <source>
        <dbReference type="SAM" id="Phobius"/>
    </source>
</evidence>
<reference evidence="2 3" key="1">
    <citation type="submission" date="2019-04" db="EMBL/GenBank/DDBJ databases">
        <title>Annotation for the trematode Fasciola gigantica.</title>
        <authorList>
            <person name="Choi Y.-J."/>
        </authorList>
    </citation>
    <scope>NUCLEOTIDE SEQUENCE [LARGE SCALE GENOMIC DNA]</scope>
    <source>
        <strain evidence="2">Uganda_cow_1</strain>
    </source>
</reference>
<feature type="transmembrane region" description="Helical" evidence="1">
    <location>
        <begin position="29"/>
        <end position="55"/>
    </location>
</feature>
<dbReference type="Proteomes" id="UP000316759">
    <property type="component" value="Unassembled WGS sequence"/>
</dbReference>
<comment type="caution">
    <text evidence="2">The sequence shown here is derived from an EMBL/GenBank/DDBJ whole genome shotgun (WGS) entry which is preliminary data.</text>
</comment>
<dbReference type="AlphaFoldDB" id="A0A504Z2M3"/>
<organism evidence="2 3">
    <name type="scientific">Fasciola gigantica</name>
    <name type="common">Giant liver fluke</name>
    <dbReference type="NCBI Taxonomy" id="46835"/>
    <lineage>
        <taxon>Eukaryota</taxon>
        <taxon>Metazoa</taxon>
        <taxon>Spiralia</taxon>
        <taxon>Lophotrochozoa</taxon>
        <taxon>Platyhelminthes</taxon>
        <taxon>Trematoda</taxon>
        <taxon>Digenea</taxon>
        <taxon>Plagiorchiida</taxon>
        <taxon>Echinostomata</taxon>
        <taxon>Echinostomatoidea</taxon>
        <taxon>Fasciolidae</taxon>
        <taxon>Fasciola</taxon>
    </lineage>
</organism>
<name>A0A504Z2M3_FASGI</name>
<dbReference type="EMBL" id="SUNJ01001204">
    <property type="protein sequence ID" value="TPP66986.1"/>
    <property type="molecule type" value="Genomic_DNA"/>
</dbReference>
<keyword evidence="1" id="KW-0812">Transmembrane</keyword>
<dbReference type="STRING" id="46835.A0A504Z2M3"/>
<keyword evidence="1" id="KW-0472">Membrane</keyword>
<gene>
    <name evidence="2" type="ORF">FGIG_07279</name>
</gene>
<dbReference type="OrthoDB" id="6257683at2759"/>
<sequence length="587" mass="67269">MGEMPKYCKRPRLITGPVQHMSGWHVRSLLFTFCWFLLALFCLTAVWKVLSFLFLSHISWPDSNSYADWGLWTPPINVFTEPTWGIRRWWPTYVAKKILPSRGSTVFIFSSVSPFHDASHLTDPWSFGEREQAQQLLTAVVQGLITRIIWVYPSWYRQASGKFHGRATYRVGLSVIELPKSDERERSWKKFTSGGVSSSNSKQSTHTAEDSNWVGAICVCDEHGKNCSLPFLYPLFPTISSSACTQNATVIYESVIDLVAETLVSTGPTSPSPFDERPSRLHQMISGFRKYIGPSDHWLSDSIHPHHPPSHVVLLDTSYFGHTSSSVVSSLSPRSSEMVEPPDFAGLLIDKYRIQLQHVHDDLRVVASSVRQNKSLSLYLTRFYVRMFFLLLPTEPTEWIASRTNASYEKVSCGRRSPFSVLPGSSSEYENFRRWRSVLSTPFTHSANQTCERMRLLVWTLLSVAEPSVVLNEAAYHLWHWLCKLERPKLTFLAQWIPCYDQSMFPAQAKQIVSHLAVRLCPHSKVSHQRSHLVDKIEFEFLLDRLQVILRHLSIPRYIAVVSRSRPKPEDSLDPLQAMCDRFKGLY</sequence>
<proteinExistence type="predicted"/>
<accession>A0A504Z2M3</accession>
<keyword evidence="3" id="KW-1185">Reference proteome</keyword>